<keyword evidence="7" id="KW-0614">Plasmid</keyword>
<dbReference type="EMBL" id="AP025300">
    <property type="protein sequence ID" value="BDD02313.1"/>
    <property type="molecule type" value="Genomic_DNA"/>
</dbReference>
<comment type="cofactor">
    <cofactor evidence="1">
        <name>Ca(2+)</name>
        <dbReference type="ChEBI" id="CHEBI:29108"/>
    </cofactor>
</comment>
<protein>
    <submittedName>
        <fullName evidence="7">Alpha-glucosidase</fullName>
    </submittedName>
</protein>
<evidence type="ECO:0000259" key="6">
    <source>
        <dbReference type="Pfam" id="PF14509"/>
    </source>
</evidence>
<evidence type="ECO:0000256" key="2">
    <source>
        <dbReference type="ARBA" id="ARBA00011245"/>
    </source>
</evidence>
<feature type="domain" description="Glycosyl-hydrolase 97 N-terminal" evidence="5">
    <location>
        <begin position="24"/>
        <end position="286"/>
    </location>
</feature>
<comment type="subunit">
    <text evidence="2">Monomer.</text>
</comment>
<dbReference type="PANTHER" id="PTHR35803:SF1">
    <property type="entry name" value="GLUCAN 1,4-ALPHA-GLUCOSIDASE SUSB"/>
    <property type="match status" value="1"/>
</dbReference>
<name>A0ABM7VMU7_9BACT</name>
<gene>
    <name evidence="7" type="ORF">PEPS_45930</name>
</gene>
<dbReference type="InterPro" id="IPR017853">
    <property type="entry name" value="GH"/>
</dbReference>
<dbReference type="Gene3D" id="3.20.20.70">
    <property type="entry name" value="Aldolase class I"/>
    <property type="match status" value="1"/>
</dbReference>
<dbReference type="PROSITE" id="PS51257">
    <property type="entry name" value="PROKAR_LIPOPROTEIN"/>
    <property type="match status" value="1"/>
</dbReference>
<dbReference type="Gene3D" id="2.70.98.10">
    <property type="match status" value="1"/>
</dbReference>
<reference evidence="7 8" key="1">
    <citation type="submission" date="2021-12" db="EMBL/GenBank/DDBJ databases">
        <title>Genome sequencing of bacteria with rrn-lacking chromosome and rrn-plasmid.</title>
        <authorList>
            <person name="Anda M."/>
            <person name="Iwasaki W."/>
        </authorList>
    </citation>
    <scope>NUCLEOTIDE SEQUENCE [LARGE SCALE GENOMIC DNA]</scope>
    <source>
        <strain evidence="7 8">NBRC 101262</strain>
        <plasmid evidence="7 8">pPP8</plasmid>
    </source>
</reference>
<dbReference type="Pfam" id="PF14509">
    <property type="entry name" value="GH97_C"/>
    <property type="match status" value="1"/>
</dbReference>
<dbReference type="InterPro" id="IPR013785">
    <property type="entry name" value="Aldolase_TIM"/>
</dbReference>
<evidence type="ECO:0000313" key="7">
    <source>
        <dbReference type="EMBL" id="BDD02313.1"/>
    </source>
</evidence>
<dbReference type="PANTHER" id="PTHR35803">
    <property type="entry name" value="GLUCAN 1,4-ALPHA-GLUCOSIDASE SUSB-RELATED"/>
    <property type="match status" value="1"/>
</dbReference>
<dbReference type="Pfam" id="PF10566">
    <property type="entry name" value="Glyco_hydro_97"/>
    <property type="match status" value="1"/>
</dbReference>
<evidence type="ECO:0000313" key="8">
    <source>
        <dbReference type="Proteomes" id="UP001354989"/>
    </source>
</evidence>
<dbReference type="RefSeq" id="WP_338399563.1">
    <property type="nucleotide sequence ID" value="NZ_AP025300.1"/>
</dbReference>
<sequence length="704" mass="80750">MRSFLFIFFLLASACGGKSYDTKVNSPDAKNEISFSINEQGALFYSISHKGKQVIKPSVLGFQLKKYSLKDGFEVVKTTQEEDNSKWKTIWGERETVQDHYRQVTIKLRQKKTGILLNISGRAYNDGVAFRYEFPSQEKLNKFTIMDELTSFDFAGDYKAWWNFADYDNYEKVYYHSPISQIGDTVNFERRVGKEERADMCNTPLTMEIADDLLISIHEANLVDYAGMNLLNTHDGIKLKAKLTPWRNGDLVRTKAPMHTPWRTIQIAEKAGDLIESTMILNLNPPSAIKNSDWIHTSKYIGLWWEMHTGRSSWAEKRQFGKKLPASRPHGATTKNAKYYIDFAAKHGIKDVLIEGWTKGWDDMEPDWKGYGIFDWETPATDFDLDEVTKYAAGKGVRMMAYHETISDVDHYEPKMDQLYRDAYNKGIRVIKVGYTGDVNYNSTVPGSYAQHHHGQYMVRHYRKMIQTAAKNKIMIINHEPIKFTGEQRTYPNLLAREGVRGGEYNAWSKGNSPEHGVILPFTRILGGPIDYTVGYFEVMLPEISWAKFEPRIRSTVAKQLAYFITMYSPIPMAADLPKFYERDLEAFQFIKDVATNWSESKVLHAKIGDYLTMVRKERGTNDWYLGSITDENARNLTINLDFLTKGIKYQATIYADGENNDWKTKPYKVDVIKKEVTAADQLNIKLAAGGGQAIQFKAIENAK</sequence>
<evidence type="ECO:0000259" key="4">
    <source>
        <dbReference type="Pfam" id="PF10566"/>
    </source>
</evidence>
<dbReference type="InterPro" id="IPR029486">
    <property type="entry name" value="GH97_N"/>
</dbReference>
<dbReference type="InterPro" id="IPR052720">
    <property type="entry name" value="Glycosyl_hydrolase_97"/>
</dbReference>
<feature type="domain" description="Glycosyl-hydrolase 97 catalytic" evidence="4">
    <location>
        <begin position="304"/>
        <end position="500"/>
    </location>
</feature>
<dbReference type="InterPro" id="IPR019563">
    <property type="entry name" value="GH97_catalytic"/>
</dbReference>
<dbReference type="Pfam" id="PF14508">
    <property type="entry name" value="GH97_N"/>
    <property type="match status" value="1"/>
</dbReference>
<dbReference type="InterPro" id="IPR029483">
    <property type="entry name" value="GH97_C"/>
</dbReference>
<evidence type="ECO:0000256" key="1">
    <source>
        <dbReference type="ARBA" id="ARBA00001913"/>
    </source>
</evidence>
<evidence type="ECO:0000256" key="3">
    <source>
        <dbReference type="ARBA" id="ARBA00022837"/>
    </source>
</evidence>
<evidence type="ECO:0000259" key="5">
    <source>
        <dbReference type="Pfam" id="PF14508"/>
    </source>
</evidence>
<proteinExistence type="predicted"/>
<feature type="domain" description="Glycosyl-hydrolase 97 C-terminal oligomerisation" evidence="6">
    <location>
        <begin position="597"/>
        <end position="698"/>
    </location>
</feature>
<keyword evidence="3" id="KW-0106">Calcium</keyword>
<keyword evidence="8" id="KW-1185">Reference proteome</keyword>
<accession>A0ABM7VMU7</accession>
<dbReference type="SUPFAM" id="SSF51445">
    <property type="entry name" value="(Trans)glycosidases"/>
    <property type="match status" value="1"/>
</dbReference>
<organism evidence="7 8">
    <name type="scientific">Persicobacter psychrovividus</name>
    <dbReference type="NCBI Taxonomy" id="387638"/>
    <lineage>
        <taxon>Bacteria</taxon>
        <taxon>Pseudomonadati</taxon>
        <taxon>Bacteroidota</taxon>
        <taxon>Cytophagia</taxon>
        <taxon>Cytophagales</taxon>
        <taxon>Persicobacteraceae</taxon>
        <taxon>Persicobacter</taxon>
    </lineage>
</organism>
<dbReference type="Proteomes" id="UP001354989">
    <property type="component" value="Plasmid pPP8"/>
</dbReference>
<geneLocation type="plasmid" evidence="7 8">
    <name>pPP8</name>
</geneLocation>
<dbReference type="InterPro" id="IPR014718">
    <property type="entry name" value="GH-type_carb-bd"/>
</dbReference>